<dbReference type="PROSITE" id="PS51257">
    <property type="entry name" value="PROKAR_LIPOPROTEIN"/>
    <property type="match status" value="1"/>
</dbReference>
<name>A0A7D6VA52_9NOCA</name>
<reference evidence="2 3" key="1">
    <citation type="submission" date="2020-07" db="EMBL/GenBank/DDBJ databases">
        <authorList>
            <person name="Zhuang K."/>
            <person name="Ran Y."/>
        </authorList>
    </citation>
    <scope>NUCLEOTIDE SEQUENCE [LARGE SCALE GENOMIC DNA]</scope>
    <source>
        <strain evidence="2 3">WCH-YHL-001</strain>
    </source>
</reference>
<feature type="chain" id="PRO_5028218762" description="Lipoprotein" evidence="1">
    <location>
        <begin position="29"/>
        <end position="126"/>
    </location>
</feature>
<evidence type="ECO:0008006" key="4">
    <source>
        <dbReference type="Google" id="ProtNLM"/>
    </source>
</evidence>
<dbReference type="EMBL" id="CP059399">
    <property type="protein sequence ID" value="QLY29362.1"/>
    <property type="molecule type" value="Genomic_DNA"/>
</dbReference>
<organism evidence="2 3">
    <name type="scientific">Nocardia huaxiensis</name>
    <dbReference type="NCBI Taxonomy" id="2755382"/>
    <lineage>
        <taxon>Bacteria</taxon>
        <taxon>Bacillati</taxon>
        <taxon>Actinomycetota</taxon>
        <taxon>Actinomycetes</taxon>
        <taxon>Mycobacteriales</taxon>
        <taxon>Nocardiaceae</taxon>
        <taxon>Nocardia</taxon>
    </lineage>
</organism>
<dbReference type="Proteomes" id="UP000515512">
    <property type="component" value="Chromosome"/>
</dbReference>
<gene>
    <name evidence="2" type="ORF">H0264_29425</name>
</gene>
<protein>
    <recommendedName>
        <fullName evidence="4">Lipoprotein</fullName>
    </recommendedName>
</protein>
<accession>A0A7D6VA52</accession>
<feature type="signal peptide" evidence="1">
    <location>
        <begin position="1"/>
        <end position="28"/>
    </location>
</feature>
<proteinExistence type="predicted"/>
<evidence type="ECO:0000313" key="2">
    <source>
        <dbReference type="EMBL" id="QLY29362.1"/>
    </source>
</evidence>
<evidence type="ECO:0000256" key="1">
    <source>
        <dbReference type="SAM" id="SignalP"/>
    </source>
</evidence>
<dbReference type="KEGG" id="nhu:H0264_29425"/>
<dbReference type="AlphaFoldDB" id="A0A7D6VA52"/>
<dbReference type="RefSeq" id="WP_181580566.1">
    <property type="nucleotide sequence ID" value="NZ_CP059399.1"/>
</dbReference>
<keyword evidence="1" id="KW-0732">Signal</keyword>
<keyword evidence="3" id="KW-1185">Reference proteome</keyword>
<evidence type="ECO:0000313" key="3">
    <source>
        <dbReference type="Proteomes" id="UP000515512"/>
    </source>
</evidence>
<sequence length="126" mass="13458">MGRLTIRRLALGCCVAAALLGATACSSADGPGGRVSEGCDLFDSAECVVTFDRHVERPYVTVDGKKVMLVALNDDEVTVEMHNSIGTHRTHRVRLGGEDGSLSGYHIEVREITAEHVVIVVIPQDG</sequence>